<evidence type="ECO:0000313" key="9">
    <source>
        <dbReference type="Proteomes" id="UP000192468"/>
    </source>
</evidence>
<dbReference type="InterPro" id="IPR020846">
    <property type="entry name" value="MFS_dom"/>
</dbReference>
<feature type="transmembrane region" description="Helical" evidence="6">
    <location>
        <begin position="100"/>
        <end position="122"/>
    </location>
</feature>
<accession>A0A1W1X2F2</accession>
<evidence type="ECO:0000256" key="5">
    <source>
        <dbReference type="ARBA" id="ARBA00023136"/>
    </source>
</evidence>
<feature type="transmembrane region" description="Helical" evidence="6">
    <location>
        <begin position="75"/>
        <end position="94"/>
    </location>
</feature>
<dbReference type="OrthoDB" id="1679175at2"/>
<feature type="domain" description="Major facilitator superfamily (MFS) profile" evidence="7">
    <location>
        <begin position="9"/>
        <end position="470"/>
    </location>
</feature>
<gene>
    <name evidence="8" type="ORF">SAMN02745134_00511</name>
</gene>
<feature type="transmembrane region" description="Helical" evidence="6">
    <location>
        <begin position="446"/>
        <end position="467"/>
    </location>
</feature>
<keyword evidence="2" id="KW-0813">Transport</keyword>
<dbReference type="RefSeq" id="WP_084113697.1">
    <property type="nucleotide sequence ID" value="NZ_FWXH01000002.1"/>
</dbReference>
<dbReference type="Gene3D" id="1.20.1250.20">
    <property type="entry name" value="MFS general substrate transporter like domains"/>
    <property type="match status" value="1"/>
</dbReference>
<feature type="transmembrane region" description="Helical" evidence="6">
    <location>
        <begin position="407"/>
        <end position="426"/>
    </location>
</feature>
<feature type="transmembrane region" description="Helical" evidence="6">
    <location>
        <begin position="40"/>
        <end position="63"/>
    </location>
</feature>
<evidence type="ECO:0000256" key="6">
    <source>
        <dbReference type="SAM" id="Phobius"/>
    </source>
</evidence>
<dbReference type="STRING" id="1121291.SAMN02745134_00511"/>
<sequence>MENSKKWIILSVVTLVSFITNVDSTIVTIGLPKLMKGLNINLVTGLLAITAYIIASTVLLLPAGRWADMIGTKRIFILGFVIFTIGTVLCGFSNSGVTLIVYRIIQGVGAALALATATPIIVKTFPNNQLGLALGINSTSWVIGALVGPIVGGILISKFGWQSIFFVTVPFAIIGIIGAVLVLKETETNKEVKNDWIGILAFGIGLTAVMIALSEGESWGWVSKALMGLLIVAIIFLAVFIINEYQVQNPLFNLRLFSYKNYTLGLGITLSYCIAYFSLSLILTIYLQGALHLSALDSSFLLIPLSLPQLVMGPLGGKFADKFGTKPMIVLGSVFLIIGSFMLGNLGFKLSIIGVVVPLIIMSVANGIAWPSLAKQVLSAVPKEESGAASGMFYTIYNLGRALSQTLAVMAIGFTISPTIVSKAIVGMADLKNLKTKGDLVTAIDFSFHFFSAFFIIVFILGLALMYEKKVNKIKEQEVDTAE</sequence>
<evidence type="ECO:0000259" key="7">
    <source>
        <dbReference type="PROSITE" id="PS50850"/>
    </source>
</evidence>
<feature type="transmembrane region" description="Helical" evidence="6">
    <location>
        <begin position="163"/>
        <end position="183"/>
    </location>
</feature>
<proteinExistence type="predicted"/>
<dbReference type="CDD" id="cd17321">
    <property type="entry name" value="MFS_MMR_MDR_like"/>
    <property type="match status" value="1"/>
</dbReference>
<evidence type="ECO:0000256" key="1">
    <source>
        <dbReference type="ARBA" id="ARBA00004651"/>
    </source>
</evidence>
<dbReference type="Pfam" id="PF07690">
    <property type="entry name" value="MFS_1"/>
    <property type="match status" value="1"/>
</dbReference>
<dbReference type="Gene3D" id="1.20.1720.10">
    <property type="entry name" value="Multidrug resistance protein D"/>
    <property type="match status" value="1"/>
</dbReference>
<dbReference type="GO" id="GO:0022857">
    <property type="term" value="F:transmembrane transporter activity"/>
    <property type="evidence" value="ECO:0007669"/>
    <property type="project" value="InterPro"/>
</dbReference>
<dbReference type="PANTHER" id="PTHR42718:SF9">
    <property type="entry name" value="MAJOR FACILITATOR SUPERFAMILY MULTIDRUG TRANSPORTER MFSC"/>
    <property type="match status" value="1"/>
</dbReference>
<dbReference type="SUPFAM" id="SSF103473">
    <property type="entry name" value="MFS general substrate transporter"/>
    <property type="match status" value="1"/>
</dbReference>
<keyword evidence="3 6" id="KW-0812">Transmembrane</keyword>
<dbReference type="AlphaFoldDB" id="A0A1W1X2F2"/>
<keyword evidence="9" id="KW-1185">Reference proteome</keyword>
<dbReference type="PANTHER" id="PTHR42718">
    <property type="entry name" value="MAJOR FACILITATOR SUPERFAMILY MULTIDRUG TRANSPORTER MFSC"/>
    <property type="match status" value="1"/>
</dbReference>
<name>A0A1W1X2F2_9CLOT</name>
<dbReference type="InterPro" id="IPR011701">
    <property type="entry name" value="MFS"/>
</dbReference>
<dbReference type="PROSITE" id="PS50850">
    <property type="entry name" value="MFS"/>
    <property type="match status" value="1"/>
</dbReference>
<feature type="transmembrane region" description="Helical" evidence="6">
    <location>
        <begin position="225"/>
        <end position="243"/>
    </location>
</feature>
<feature type="transmembrane region" description="Helical" evidence="6">
    <location>
        <begin position="195"/>
        <end position="213"/>
    </location>
</feature>
<feature type="transmembrane region" description="Helical" evidence="6">
    <location>
        <begin position="352"/>
        <end position="373"/>
    </location>
</feature>
<protein>
    <submittedName>
        <fullName evidence="8">Drug resistance transporter, EmrB/QacA subfamily</fullName>
    </submittedName>
</protein>
<dbReference type="Proteomes" id="UP000192468">
    <property type="component" value="Unassembled WGS sequence"/>
</dbReference>
<evidence type="ECO:0000256" key="3">
    <source>
        <dbReference type="ARBA" id="ARBA00022692"/>
    </source>
</evidence>
<keyword evidence="4 6" id="KW-1133">Transmembrane helix</keyword>
<feature type="transmembrane region" description="Helical" evidence="6">
    <location>
        <begin position="299"/>
        <end position="316"/>
    </location>
</feature>
<feature type="transmembrane region" description="Helical" evidence="6">
    <location>
        <begin position="264"/>
        <end position="287"/>
    </location>
</feature>
<evidence type="ECO:0000256" key="4">
    <source>
        <dbReference type="ARBA" id="ARBA00022989"/>
    </source>
</evidence>
<feature type="transmembrane region" description="Helical" evidence="6">
    <location>
        <begin position="328"/>
        <end position="346"/>
    </location>
</feature>
<keyword evidence="5 6" id="KW-0472">Membrane</keyword>
<evidence type="ECO:0000313" key="8">
    <source>
        <dbReference type="EMBL" id="SMC18159.1"/>
    </source>
</evidence>
<dbReference type="InterPro" id="IPR036259">
    <property type="entry name" value="MFS_trans_sf"/>
</dbReference>
<organism evidence="8 9">
    <name type="scientific">Clostridium acidisoli DSM 12555</name>
    <dbReference type="NCBI Taxonomy" id="1121291"/>
    <lineage>
        <taxon>Bacteria</taxon>
        <taxon>Bacillati</taxon>
        <taxon>Bacillota</taxon>
        <taxon>Clostridia</taxon>
        <taxon>Eubacteriales</taxon>
        <taxon>Clostridiaceae</taxon>
        <taxon>Clostridium</taxon>
    </lineage>
</organism>
<dbReference type="EMBL" id="FWXH01000002">
    <property type="protein sequence ID" value="SMC18159.1"/>
    <property type="molecule type" value="Genomic_DNA"/>
</dbReference>
<evidence type="ECO:0000256" key="2">
    <source>
        <dbReference type="ARBA" id="ARBA00022448"/>
    </source>
</evidence>
<dbReference type="PRINTS" id="PR01036">
    <property type="entry name" value="TCRTETB"/>
</dbReference>
<comment type="subcellular location">
    <subcellularLocation>
        <location evidence="1">Cell membrane</location>
        <topology evidence="1">Multi-pass membrane protein</topology>
    </subcellularLocation>
</comment>
<dbReference type="GO" id="GO:0005886">
    <property type="term" value="C:plasma membrane"/>
    <property type="evidence" value="ECO:0007669"/>
    <property type="project" value="UniProtKB-SubCell"/>
</dbReference>
<reference evidence="8 9" key="1">
    <citation type="submission" date="2017-04" db="EMBL/GenBank/DDBJ databases">
        <authorList>
            <person name="Afonso C.L."/>
            <person name="Miller P.J."/>
            <person name="Scott M.A."/>
            <person name="Spackman E."/>
            <person name="Goraichik I."/>
            <person name="Dimitrov K.M."/>
            <person name="Suarez D.L."/>
            <person name="Swayne D.E."/>
        </authorList>
    </citation>
    <scope>NUCLEOTIDE SEQUENCE [LARGE SCALE GENOMIC DNA]</scope>
    <source>
        <strain evidence="8 9">DSM 12555</strain>
    </source>
</reference>
<feature type="transmembrane region" description="Helical" evidence="6">
    <location>
        <begin position="134"/>
        <end position="157"/>
    </location>
</feature>